<evidence type="ECO:0000256" key="15">
    <source>
        <dbReference type="PROSITE-ProRule" id="PRU10141"/>
    </source>
</evidence>
<dbReference type="GO" id="GO:0004674">
    <property type="term" value="F:protein serine/threonine kinase activity"/>
    <property type="evidence" value="ECO:0007669"/>
    <property type="project" value="UniProtKB-KW"/>
</dbReference>
<evidence type="ECO:0000256" key="13">
    <source>
        <dbReference type="ARBA" id="ARBA00047899"/>
    </source>
</evidence>
<keyword evidence="3" id="KW-0723">Serine/threonine-protein kinase</keyword>
<dbReference type="Proteomes" id="UP001168877">
    <property type="component" value="Unassembled WGS sequence"/>
</dbReference>
<feature type="chain" id="PRO_5041245217" description="non-specific serine/threonine protein kinase" evidence="18">
    <location>
        <begin position="31"/>
        <end position="653"/>
    </location>
</feature>
<comment type="catalytic activity">
    <reaction evidence="14">
        <text>L-seryl-[protein] + ATP = O-phospho-L-seryl-[protein] + ADP + H(+)</text>
        <dbReference type="Rhea" id="RHEA:17989"/>
        <dbReference type="Rhea" id="RHEA-COMP:9863"/>
        <dbReference type="Rhea" id="RHEA-COMP:11604"/>
        <dbReference type="ChEBI" id="CHEBI:15378"/>
        <dbReference type="ChEBI" id="CHEBI:29999"/>
        <dbReference type="ChEBI" id="CHEBI:30616"/>
        <dbReference type="ChEBI" id="CHEBI:83421"/>
        <dbReference type="ChEBI" id="CHEBI:456216"/>
        <dbReference type="EC" id="2.7.11.1"/>
    </reaction>
</comment>
<dbReference type="CDD" id="cd14066">
    <property type="entry name" value="STKc_IRAK"/>
    <property type="match status" value="1"/>
</dbReference>
<evidence type="ECO:0000256" key="11">
    <source>
        <dbReference type="ARBA" id="ARBA00023136"/>
    </source>
</evidence>
<dbReference type="InterPro" id="IPR032872">
    <property type="entry name" value="WAK_assoc_C"/>
</dbReference>
<evidence type="ECO:0000256" key="16">
    <source>
        <dbReference type="SAM" id="MobiDB-lite"/>
    </source>
</evidence>
<dbReference type="GO" id="GO:0016020">
    <property type="term" value="C:membrane"/>
    <property type="evidence" value="ECO:0007669"/>
    <property type="project" value="UniProtKB-SubCell"/>
</dbReference>
<evidence type="ECO:0000256" key="4">
    <source>
        <dbReference type="ARBA" id="ARBA00022679"/>
    </source>
</evidence>
<keyword evidence="11 17" id="KW-0472">Membrane</keyword>
<dbReference type="FunFam" id="1.10.510.10:FF:000590">
    <property type="entry name" value="PR5-like receptor kinase"/>
    <property type="match status" value="1"/>
</dbReference>
<keyword evidence="10 17" id="KW-1133">Transmembrane helix</keyword>
<keyword evidence="9 15" id="KW-0067">ATP-binding</keyword>
<dbReference type="Gene3D" id="1.10.510.10">
    <property type="entry name" value="Transferase(Phosphotransferase) domain 1"/>
    <property type="match status" value="1"/>
</dbReference>
<evidence type="ECO:0000256" key="14">
    <source>
        <dbReference type="ARBA" id="ARBA00048679"/>
    </source>
</evidence>
<keyword evidence="21" id="KW-1185">Reference proteome</keyword>
<feature type="binding site" evidence="15">
    <location>
        <position position="375"/>
    </location>
    <ligand>
        <name>ATP</name>
        <dbReference type="ChEBI" id="CHEBI:30616"/>
    </ligand>
</feature>
<feature type="domain" description="Protein kinase" evidence="19">
    <location>
        <begin position="347"/>
        <end position="636"/>
    </location>
</feature>
<dbReference type="Pfam" id="PF00069">
    <property type="entry name" value="Pkinase"/>
    <property type="match status" value="1"/>
</dbReference>
<reference evidence="20" key="2">
    <citation type="submission" date="2023-06" db="EMBL/GenBank/DDBJ databases">
        <authorList>
            <person name="Swenson N.G."/>
            <person name="Wegrzyn J.L."/>
            <person name="Mcevoy S.L."/>
        </authorList>
    </citation>
    <scope>NUCLEOTIDE SEQUENCE</scope>
    <source>
        <strain evidence="20">NS2018</strain>
        <tissue evidence="20">Leaf</tissue>
    </source>
</reference>
<keyword evidence="12" id="KW-0325">Glycoprotein</keyword>
<evidence type="ECO:0000256" key="18">
    <source>
        <dbReference type="SAM" id="SignalP"/>
    </source>
</evidence>
<evidence type="ECO:0000259" key="19">
    <source>
        <dbReference type="PROSITE" id="PS50011"/>
    </source>
</evidence>
<comment type="subcellular location">
    <subcellularLocation>
        <location evidence="1">Membrane</location>
        <topology evidence="1">Single-pass type I membrane protein</topology>
    </subcellularLocation>
</comment>
<dbReference type="InterPro" id="IPR011009">
    <property type="entry name" value="Kinase-like_dom_sf"/>
</dbReference>
<dbReference type="PROSITE" id="PS00108">
    <property type="entry name" value="PROTEIN_KINASE_ST"/>
    <property type="match status" value="1"/>
</dbReference>
<evidence type="ECO:0000256" key="9">
    <source>
        <dbReference type="ARBA" id="ARBA00022840"/>
    </source>
</evidence>
<dbReference type="AlphaFoldDB" id="A0AA39S7T8"/>
<evidence type="ECO:0000313" key="21">
    <source>
        <dbReference type="Proteomes" id="UP001168877"/>
    </source>
</evidence>
<dbReference type="GO" id="GO:0030247">
    <property type="term" value="F:polysaccharide binding"/>
    <property type="evidence" value="ECO:0007669"/>
    <property type="project" value="InterPro"/>
</dbReference>
<dbReference type="FunFam" id="3.30.200.20:FF:000178">
    <property type="entry name" value="serine/threonine-protein kinase PBS1-like"/>
    <property type="match status" value="1"/>
</dbReference>
<evidence type="ECO:0000256" key="2">
    <source>
        <dbReference type="ARBA" id="ARBA00012513"/>
    </source>
</evidence>
<sequence length="653" mass="73879">MNNNHVFPTLTLHFAITILFVLIVVPVSNCQDDEDDYKFSNCSSSYTYGCGSSEWNIFYPFWGGGRPQYCGREGFEIKCHDDYEYHFIEFENQKFVVLSMNEYPPTMTIVRDDLWYNYCPGNETQDTVLLEHFHFKYSPNDRILSFFHCQEIQPQHPDYFNFSCSAEGKYITGFYTVSVPDRPPPNLPDTCHAGIKVPVLWNALEHLNRTGNLNEALNKGFEVEYLLDSTPCPACYLSGGKCGSNQSAPGQFLCYCPDCEPQMSTCPTPTPTPTSSPPGIFAGLAGITFACIIIICLFKSTKNKLMTSTTIFRKREKIERDLEAFIRNYGSLAPTRYRYSDVKKMTNSFKDKIGQGGYGGVFKGKLQDGKLVAVKLLNTAKGNGEEFINEVASISRTSHVNVVMLLGFCLEGKKRALVYEFMANGSLEKFIHSIDTLTTDRHLGWEKLYQIALGIAKGLEYLHRGCNTRILHFDIKPHNILLDEDFCPKISDFGLAKLCPRKESMVSMLEARGTIGYIAPEVFSRNFGEVSHKSDVYSYGMMILEMVGGRKNLHLGVENSSKIYFPKWVYRHFELGNELKLHDGMTEEENEIAKRMIIVGLWCIQARPLDRPSMNKVIDMLQGSIEALQIPSNPFLSSPPRSPIEDSSPLSFS</sequence>
<evidence type="ECO:0000256" key="10">
    <source>
        <dbReference type="ARBA" id="ARBA00022989"/>
    </source>
</evidence>
<feature type="transmembrane region" description="Helical" evidence="17">
    <location>
        <begin position="279"/>
        <end position="298"/>
    </location>
</feature>
<keyword evidence="4" id="KW-0808">Transferase</keyword>
<dbReference type="InterPro" id="IPR025287">
    <property type="entry name" value="WAK_GUB"/>
</dbReference>
<keyword evidence="7 15" id="KW-0547">Nucleotide-binding</keyword>
<reference evidence="20" key="1">
    <citation type="journal article" date="2022" name="Plant J.">
        <title>Strategies of tolerance reflected in two North American maple genomes.</title>
        <authorList>
            <person name="McEvoy S.L."/>
            <person name="Sezen U.U."/>
            <person name="Trouern-Trend A."/>
            <person name="McMahon S.M."/>
            <person name="Schaberg P.G."/>
            <person name="Yang J."/>
            <person name="Wegrzyn J.L."/>
            <person name="Swenson N.G."/>
        </authorList>
    </citation>
    <scope>NUCLEOTIDE SEQUENCE</scope>
    <source>
        <strain evidence="20">NS2018</strain>
    </source>
</reference>
<keyword evidence="8" id="KW-0418">Kinase</keyword>
<dbReference type="Gene3D" id="3.30.200.20">
    <property type="entry name" value="Phosphorylase Kinase, domain 1"/>
    <property type="match status" value="1"/>
</dbReference>
<proteinExistence type="predicted"/>
<evidence type="ECO:0000256" key="12">
    <source>
        <dbReference type="ARBA" id="ARBA00023180"/>
    </source>
</evidence>
<evidence type="ECO:0000256" key="5">
    <source>
        <dbReference type="ARBA" id="ARBA00022692"/>
    </source>
</evidence>
<dbReference type="Pfam" id="PF13947">
    <property type="entry name" value="GUB_WAK_bind"/>
    <property type="match status" value="1"/>
</dbReference>
<protein>
    <recommendedName>
        <fullName evidence="2">non-specific serine/threonine protein kinase</fullName>
        <ecNumber evidence="2">2.7.11.1</ecNumber>
    </recommendedName>
</protein>
<keyword evidence="6 18" id="KW-0732">Signal</keyword>
<dbReference type="InterPro" id="IPR000719">
    <property type="entry name" value="Prot_kinase_dom"/>
</dbReference>
<evidence type="ECO:0000256" key="7">
    <source>
        <dbReference type="ARBA" id="ARBA00022741"/>
    </source>
</evidence>
<dbReference type="Pfam" id="PF14380">
    <property type="entry name" value="WAK_assoc"/>
    <property type="match status" value="1"/>
</dbReference>
<dbReference type="PROSITE" id="PS00107">
    <property type="entry name" value="PROTEIN_KINASE_ATP"/>
    <property type="match status" value="1"/>
</dbReference>
<dbReference type="SMART" id="SM00220">
    <property type="entry name" value="S_TKc"/>
    <property type="match status" value="1"/>
</dbReference>
<gene>
    <name evidence="20" type="ORF">LWI29_008774</name>
</gene>
<dbReference type="PANTHER" id="PTHR27009">
    <property type="entry name" value="RUST RESISTANCE KINASE LR10-RELATED"/>
    <property type="match status" value="1"/>
</dbReference>
<evidence type="ECO:0000313" key="20">
    <source>
        <dbReference type="EMBL" id="KAK0586549.1"/>
    </source>
</evidence>
<evidence type="ECO:0000256" key="1">
    <source>
        <dbReference type="ARBA" id="ARBA00004479"/>
    </source>
</evidence>
<name>A0AA39S7T8_ACESA</name>
<dbReference type="InterPro" id="IPR017441">
    <property type="entry name" value="Protein_kinase_ATP_BS"/>
</dbReference>
<evidence type="ECO:0000256" key="3">
    <source>
        <dbReference type="ARBA" id="ARBA00022527"/>
    </source>
</evidence>
<dbReference type="InterPro" id="IPR008271">
    <property type="entry name" value="Ser/Thr_kinase_AS"/>
</dbReference>
<comment type="catalytic activity">
    <reaction evidence="13">
        <text>L-threonyl-[protein] + ATP = O-phospho-L-threonyl-[protein] + ADP + H(+)</text>
        <dbReference type="Rhea" id="RHEA:46608"/>
        <dbReference type="Rhea" id="RHEA-COMP:11060"/>
        <dbReference type="Rhea" id="RHEA-COMP:11605"/>
        <dbReference type="ChEBI" id="CHEBI:15378"/>
        <dbReference type="ChEBI" id="CHEBI:30013"/>
        <dbReference type="ChEBI" id="CHEBI:30616"/>
        <dbReference type="ChEBI" id="CHEBI:61977"/>
        <dbReference type="ChEBI" id="CHEBI:456216"/>
        <dbReference type="EC" id="2.7.11.1"/>
    </reaction>
</comment>
<dbReference type="EC" id="2.7.11.1" evidence="2"/>
<dbReference type="PROSITE" id="PS50011">
    <property type="entry name" value="PROTEIN_KINASE_DOM"/>
    <property type="match status" value="1"/>
</dbReference>
<evidence type="ECO:0000256" key="17">
    <source>
        <dbReference type="SAM" id="Phobius"/>
    </source>
</evidence>
<dbReference type="InterPro" id="IPR045874">
    <property type="entry name" value="LRK10/LRL21-25-like"/>
</dbReference>
<evidence type="ECO:0000256" key="6">
    <source>
        <dbReference type="ARBA" id="ARBA00022729"/>
    </source>
</evidence>
<feature type="region of interest" description="Disordered" evidence="16">
    <location>
        <begin position="632"/>
        <end position="653"/>
    </location>
</feature>
<comment type="caution">
    <text evidence="20">The sequence shown here is derived from an EMBL/GenBank/DDBJ whole genome shotgun (WGS) entry which is preliminary data.</text>
</comment>
<keyword evidence="5 17" id="KW-0812">Transmembrane</keyword>
<evidence type="ECO:0000256" key="8">
    <source>
        <dbReference type="ARBA" id="ARBA00022777"/>
    </source>
</evidence>
<dbReference type="SUPFAM" id="SSF56112">
    <property type="entry name" value="Protein kinase-like (PK-like)"/>
    <property type="match status" value="1"/>
</dbReference>
<organism evidence="20 21">
    <name type="scientific">Acer saccharum</name>
    <name type="common">Sugar maple</name>
    <dbReference type="NCBI Taxonomy" id="4024"/>
    <lineage>
        <taxon>Eukaryota</taxon>
        <taxon>Viridiplantae</taxon>
        <taxon>Streptophyta</taxon>
        <taxon>Embryophyta</taxon>
        <taxon>Tracheophyta</taxon>
        <taxon>Spermatophyta</taxon>
        <taxon>Magnoliopsida</taxon>
        <taxon>eudicotyledons</taxon>
        <taxon>Gunneridae</taxon>
        <taxon>Pentapetalae</taxon>
        <taxon>rosids</taxon>
        <taxon>malvids</taxon>
        <taxon>Sapindales</taxon>
        <taxon>Sapindaceae</taxon>
        <taxon>Hippocastanoideae</taxon>
        <taxon>Acereae</taxon>
        <taxon>Acer</taxon>
    </lineage>
</organism>
<dbReference type="EMBL" id="JAUESC010000382">
    <property type="protein sequence ID" value="KAK0586549.1"/>
    <property type="molecule type" value="Genomic_DNA"/>
</dbReference>
<dbReference type="GO" id="GO:0005524">
    <property type="term" value="F:ATP binding"/>
    <property type="evidence" value="ECO:0007669"/>
    <property type="project" value="UniProtKB-UniRule"/>
</dbReference>
<feature type="signal peptide" evidence="18">
    <location>
        <begin position="1"/>
        <end position="30"/>
    </location>
</feature>
<accession>A0AA39S7T8</accession>